<sequence length="95" mass="11013">MKHQRHSFLSRECVRQVTHVMVYRGCHLRTSALHKLPRTQPRSWHSVDERVAMHSAYLERRHRCSTGSIACVSRACSRHQHLYASGALLLSLPLK</sequence>
<organism evidence="1 2">
    <name type="scientific">Portunus trituberculatus</name>
    <name type="common">Swimming crab</name>
    <name type="synonym">Neptunus trituberculatus</name>
    <dbReference type="NCBI Taxonomy" id="210409"/>
    <lineage>
        <taxon>Eukaryota</taxon>
        <taxon>Metazoa</taxon>
        <taxon>Ecdysozoa</taxon>
        <taxon>Arthropoda</taxon>
        <taxon>Crustacea</taxon>
        <taxon>Multicrustacea</taxon>
        <taxon>Malacostraca</taxon>
        <taxon>Eumalacostraca</taxon>
        <taxon>Eucarida</taxon>
        <taxon>Decapoda</taxon>
        <taxon>Pleocyemata</taxon>
        <taxon>Brachyura</taxon>
        <taxon>Eubrachyura</taxon>
        <taxon>Portunoidea</taxon>
        <taxon>Portunidae</taxon>
        <taxon>Portuninae</taxon>
        <taxon>Portunus</taxon>
    </lineage>
</organism>
<keyword evidence="2" id="KW-1185">Reference proteome</keyword>
<dbReference type="EMBL" id="VSRR010087660">
    <property type="protein sequence ID" value="MPC91407.1"/>
    <property type="molecule type" value="Genomic_DNA"/>
</dbReference>
<evidence type="ECO:0000313" key="2">
    <source>
        <dbReference type="Proteomes" id="UP000324222"/>
    </source>
</evidence>
<protein>
    <submittedName>
        <fullName evidence="1">Uncharacterized protein</fullName>
    </submittedName>
</protein>
<comment type="caution">
    <text evidence="1">The sequence shown here is derived from an EMBL/GenBank/DDBJ whole genome shotgun (WGS) entry which is preliminary data.</text>
</comment>
<proteinExistence type="predicted"/>
<reference evidence="1 2" key="1">
    <citation type="submission" date="2019-05" db="EMBL/GenBank/DDBJ databases">
        <title>Another draft genome of Portunus trituberculatus and its Hox gene families provides insights of decapod evolution.</title>
        <authorList>
            <person name="Jeong J.-H."/>
            <person name="Song I."/>
            <person name="Kim S."/>
            <person name="Choi T."/>
            <person name="Kim D."/>
            <person name="Ryu S."/>
            <person name="Kim W."/>
        </authorList>
    </citation>
    <scope>NUCLEOTIDE SEQUENCE [LARGE SCALE GENOMIC DNA]</scope>
    <source>
        <tissue evidence="1">Muscle</tissue>
    </source>
</reference>
<dbReference type="AlphaFoldDB" id="A0A5B7JDH4"/>
<accession>A0A5B7JDH4</accession>
<gene>
    <name evidence="1" type="ORF">E2C01_086442</name>
</gene>
<name>A0A5B7JDH4_PORTR</name>
<dbReference type="Proteomes" id="UP000324222">
    <property type="component" value="Unassembled WGS sequence"/>
</dbReference>
<evidence type="ECO:0000313" key="1">
    <source>
        <dbReference type="EMBL" id="MPC91407.1"/>
    </source>
</evidence>